<name>A0A7X4RVW3_9VIBR</name>
<dbReference type="EMBL" id="WEKT01000031">
    <property type="protein sequence ID" value="MZI94554.1"/>
    <property type="molecule type" value="Genomic_DNA"/>
</dbReference>
<keyword evidence="1" id="KW-0315">Glutamine amidotransferase</keyword>
<dbReference type="PANTHER" id="PTHR21343:SF1">
    <property type="entry name" value="COBYRIC ACID SYNTHASE"/>
    <property type="match status" value="1"/>
</dbReference>
<feature type="domain" description="CobB/CobQ-like glutamine amidotransferase" evidence="2">
    <location>
        <begin position="2"/>
        <end position="52"/>
    </location>
</feature>
<dbReference type="GO" id="GO:0003824">
    <property type="term" value="F:catalytic activity"/>
    <property type="evidence" value="ECO:0007669"/>
    <property type="project" value="InterPro"/>
</dbReference>
<reference evidence="3 4" key="1">
    <citation type="submission" date="2019-10" db="EMBL/GenBank/DDBJ databases">
        <title>Vibrio sp. nov. isolated from a shrimp pond.</title>
        <authorList>
            <person name="Gomez-Gil B."/>
            <person name="Enciso-Ibarra J."/>
            <person name="Enciso-Ibarra K."/>
            <person name="Bolan-Mejia C."/>
        </authorList>
    </citation>
    <scope>NUCLEOTIDE SEQUENCE [LARGE SCALE GENOMIC DNA]</scope>
    <source>
        <strain evidence="3 4">CAIM 722</strain>
    </source>
</reference>
<gene>
    <name evidence="3" type="ORF">F9817_15270</name>
</gene>
<organism evidence="3 4">
    <name type="scientific">Vibrio eleionomae</name>
    <dbReference type="NCBI Taxonomy" id="2653505"/>
    <lineage>
        <taxon>Bacteria</taxon>
        <taxon>Pseudomonadati</taxon>
        <taxon>Pseudomonadota</taxon>
        <taxon>Gammaproteobacteria</taxon>
        <taxon>Vibrionales</taxon>
        <taxon>Vibrionaceae</taxon>
        <taxon>Vibrio</taxon>
    </lineage>
</organism>
<evidence type="ECO:0000313" key="4">
    <source>
        <dbReference type="Proteomes" id="UP000462621"/>
    </source>
</evidence>
<keyword evidence="4" id="KW-1185">Reference proteome</keyword>
<dbReference type="PANTHER" id="PTHR21343">
    <property type="entry name" value="DETHIOBIOTIN SYNTHETASE"/>
    <property type="match status" value="1"/>
</dbReference>
<evidence type="ECO:0000256" key="1">
    <source>
        <dbReference type="ARBA" id="ARBA00022962"/>
    </source>
</evidence>
<comment type="caution">
    <text evidence="3">The sequence shown here is derived from an EMBL/GenBank/DDBJ whole genome shotgun (WGS) entry which is preliminary data.</text>
</comment>
<accession>A0A7X4RVW3</accession>
<dbReference type="Pfam" id="PF07685">
    <property type="entry name" value="GATase_3"/>
    <property type="match status" value="1"/>
</dbReference>
<protein>
    <recommendedName>
        <fullName evidence="2">CobB/CobQ-like glutamine amidotransferase domain-containing protein</fullName>
    </recommendedName>
</protein>
<evidence type="ECO:0000259" key="2">
    <source>
        <dbReference type="Pfam" id="PF07685"/>
    </source>
</evidence>
<dbReference type="Proteomes" id="UP000462621">
    <property type="component" value="Unassembled WGS sequence"/>
</dbReference>
<dbReference type="PROSITE" id="PS51274">
    <property type="entry name" value="GATASE_COBBQ"/>
    <property type="match status" value="1"/>
</dbReference>
<dbReference type="RefSeq" id="WP_161157045.1">
    <property type="nucleotide sequence ID" value="NZ_WEKT01000031.1"/>
</dbReference>
<dbReference type="AlphaFoldDB" id="A0A7X4RVW3"/>
<evidence type="ECO:0000313" key="3">
    <source>
        <dbReference type="EMBL" id="MZI94554.1"/>
    </source>
</evidence>
<proteinExistence type="predicted"/>
<dbReference type="InterPro" id="IPR011698">
    <property type="entry name" value="GATase_3"/>
</dbReference>
<sequence>MVQGYEIHVRNTKTAKGSNLQSLITLEKSQKDGVIDECNQVLGTYLHGIFDSIVSTQLISLWVGACSIRRHDHLAARKYAIDRITDCVKTHLSLDFI</sequence>